<accession>A0A154QFX8</accession>
<dbReference type="STRING" id="416169.RHOFW104T7_15325"/>
<dbReference type="EMBL" id="LVJS01000050">
    <property type="protein sequence ID" value="KZC23075.1"/>
    <property type="molecule type" value="Genomic_DNA"/>
</dbReference>
<dbReference type="RefSeq" id="WP_039953999.1">
    <property type="nucleotide sequence ID" value="NZ_LVJS01000050.1"/>
</dbReference>
<comment type="caution">
    <text evidence="2">The sequence shown here is derived from an EMBL/GenBank/DDBJ whole genome shotgun (WGS) entry which is preliminary data.</text>
</comment>
<reference evidence="2 3" key="1">
    <citation type="journal article" date="2016" name="MBio">
        <title>Lateral Gene Transfer in a Heavy Metal-Contaminated-Groundwater Microbial Community.</title>
        <authorList>
            <person name="Hemme C.L."/>
            <person name="Green S.J."/>
            <person name="Rishishwar L."/>
            <person name="Prakash O."/>
            <person name="Pettenato A."/>
            <person name="Chakraborty R."/>
            <person name="Deutschbauer A.M."/>
            <person name="Van Nostrand J.D."/>
            <person name="Wu L."/>
            <person name="He Z."/>
            <person name="Jordan I.K."/>
            <person name="Hazen T.C."/>
            <person name="Arkin A.P."/>
            <person name="Kostka J.E."/>
            <person name="Zhou J."/>
        </authorList>
    </citation>
    <scope>NUCLEOTIDE SEQUENCE [LARGE SCALE GENOMIC DNA]</scope>
    <source>
        <strain evidence="2 3">FW104-T7</strain>
    </source>
</reference>
<keyword evidence="1" id="KW-0812">Transmembrane</keyword>
<feature type="transmembrane region" description="Helical" evidence="1">
    <location>
        <begin position="21"/>
        <end position="46"/>
    </location>
</feature>
<keyword evidence="3" id="KW-1185">Reference proteome</keyword>
<evidence type="ECO:0000256" key="1">
    <source>
        <dbReference type="SAM" id="Phobius"/>
    </source>
</evidence>
<proteinExistence type="predicted"/>
<gene>
    <name evidence="2" type="ORF">RHOFW104T7_15325</name>
</gene>
<dbReference type="AlphaFoldDB" id="A0A154QFX8"/>
<organism evidence="2 3">
    <name type="scientific">Rhodanobacter thiooxydans</name>
    <dbReference type="NCBI Taxonomy" id="416169"/>
    <lineage>
        <taxon>Bacteria</taxon>
        <taxon>Pseudomonadati</taxon>
        <taxon>Pseudomonadota</taxon>
        <taxon>Gammaproteobacteria</taxon>
        <taxon>Lysobacterales</taxon>
        <taxon>Rhodanobacteraceae</taxon>
        <taxon>Rhodanobacter</taxon>
    </lineage>
</organism>
<protein>
    <submittedName>
        <fullName evidence="2">Uncharacterized protein</fullName>
    </submittedName>
</protein>
<evidence type="ECO:0000313" key="2">
    <source>
        <dbReference type="EMBL" id="KZC23075.1"/>
    </source>
</evidence>
<keyword evidence="1" id="KW-1133">Transmembrane helix</keyword>
<dbReference type="Proteomes" id="UP000076131">
    <property type="component" value="Unassembled WGS sequence"/>
</dbReference>
<name>A0A154QFX8_9GAMM</name>
<sequence length="188" mass="20683">MDRLTFRRILWTLHRGHLRHGVLMWACMAVAIAVLGLVASVAVTVLRLRHVGTELAAARAGALHGTPVEVAVADGREPLPLPSAARRFEITQRILEELQDKSFAPEQIRFKFEHVAEAGVTRQVAVFTVRTRWDEVARLLGRLQAADRSAYIARLRVARESVGDAMVDADIQLAVALLDDNAAVQVAP</sequence>
<keyword evidence="1" id="KW-0472">Membrane</keyword>
<evidence type="ECO:0000313" key="3">
    <source>
        <dbReference type="Proteomes" id="UP000076131"/>
    </source>
</evidence>